<name>A2F3V7_TRIV3</name>
<keyword evidence="3" id="KW-1185">Reference proteome</keyword>
<reference evidence="2" key="1">
    <citation type="submission" date="2006-10" db="EMBL/GenBank/DDBJ databases">
        <authorList>
            <person name="Amadeo P."/>
            <person name="Zhao Q."/>
            <person name="Wortman J."/>
            <person name="Fraser-Liggett C."/>
            <person name="Carlton J."/>
        </authorList>
    </citation>
    <scope>NUCLEOTIDE SEQUENCE</scope>
    <source>
        <strain evidence="2">G3</strain>
    </source>
</reference>
<gene>
    <name evidence="2" type="ORF">TVAG_114300</name>
</gene>
<protein>
    <submittedName>
        <fullName evidence="2">PH domain containing protein</fullName>
    </submittedName>
</protein>
<dbReference type="PANTHER" id="PTHR12092">
    <property type="entry name" value="PLECKSTRIN"/>
    <property type="match status" value="1"/>
</dbReference>
<evidence type="ECO:0000313" key="2">
    <source>
        <dbReference type="EMBL" id="EAY00426.1"/>
    </source>
</evidence>
<organism evidence="2 3">
    <name type="scientific">Trichomonas vaginalis (strain ATCC PRA-98 / G3)</name>
    <dbReference type="NCBI Taxonomy" id="412133"/>
    <lineage>
        <taxon>Eukaryota</taxon>
        <taxon>Metamonada</taxon>
        <taxon>Parabasalia</taxon>
        <taxon>Trichomonadida</taxon>
        <taxon>Trichomonadidae</taxon>
        <taxon>Trichomonas</taxon>
    </lineage>
</organism>
<dbReference type="AlphaFoldDB" id="A2F3V7"/>
<dbReference type="InterPro" id="IPR001849">
    <property type="entry name" value="PH_domain"/>
</dbReference>
<dbReference type="FunFam" id="2.30.29.30:FF:000617">
    <property type="entry name" value="PH domain containing protein"/>
    <property type="match status" value="1"/>
</dbReference>
<dbReference type="InterPro" id="IPR011993">
    <property type="entry name" value="PH-like_dom_sf"/>
</dbReference>
<feature type="domain" description="PH" evidence="1">
    <location>
        <begin position="8"/>
        <end position="102"/>
    </location>
</feature>
<evidence type="ECO:0000313" key="3">
    <source>
        <dbReference type="Proteomes" id="UP000001542"/>
    </source>
</evidence>
<evidence type="ECO:0000259" key="1">
    <source>
        <dbReference type="PROSITE" id="PS50003"/>
    </source>
</evidence>
<dbReference type="EMBL" id="DS113602">
    <property type="protein sequence ID" value="EAY00426.1"/>
    <property type="molecule type" value="Genomic_DNA"/>
</dbReference>
<dbReference type="Proteomes" id="UP000001542">
    <property type="component" value="Unassembled WGS sequence"/>
</dbReference>
<dbReference type="VEuPathDB" id="TrichDB:TVAGG3_0281320"/>
<sequence length="436" mass="50400">MSEPPFTPIIKEGWLLKEGHIIKSWKRRWFVLGKGIVKYFEKKYKGEKGSFQITGDTVISTGRGPKGEPALYIKNPEKAFYIVCEQEVEVVCWINAFNRVIEACKNNTLDQLGSPNEIVNQFTNAVFKKEMLVPEYKEGALEGMFNPIPHCPITQQQIFQLPNKLNQAFRLYVDLDYSCTQIISKSTNFMRSVCSSNTGLPEKDYEFSYDKFYQLSQHISELIENIHASDFTELKNPDVSALIKDFGIADFIEKMNCDQMEFETPLNQWIYSADKMHSMYDDLRYQTDPADGVILLNNQMESFLEQIDSLAPDTVTPTFDIGSYLLEKFPARIFKDHIQSKTTYAKVLSIFKSFNLLQKELDEAAKRSDKNEDANKYFVSRHGIMNKFNSQLIKHLAKFTFNCKPSDSDRDALIKDFDEVEKSSVTDVSYLQEYFQ</sequence>
<dbReference type="Pfam" id="PF00169">
    <property type="entry name" value="PH"/>
    <property type="match status" value="1"/>
</dbReference>
<dbReference type="PROSITE" id="PS50003">
    <property type="entry name" value="PH_DOMAIN"/>
    <property type="match status" value="1"/>
</dbReference>
<dbReference type="OrthoDB" id="185175at2759"/>
<dbReference type="GO" id="GO:0005886">
    <property type="term" value="C:plasma membrane"/>
    <property type="evidence" value="ECO:0000318"/>
    <property type="project" value="GO_Central"/>
</dbReference>
<dbReference type="GO" id="GO:0030036">
    <property type="term" value="P:actin cytoskeleton organization"/>
    <property type="evidence" value="ECO:0000318"/>
    <property type="project" value="GO_Central"/>
</dbReference>
<proteinExistence type="predicted"/>
<dbReference type="Gene3D" id="2.30.29.30">
    <property type="entry name" value="Pleckstrin-homology domain (PH domain)/Phosphotyrosine-binding domain (PTB)"/>
    <property type="match status" value="1"/>
</dbReference>
<dbReference type="RefSeq" id="XP_001313355.1">
    <property type="nucleotide sequence ID" value="XM_001313354.1"/>
</dbReference>
<dbReference type="SMART" id="SM00233">
    <property type="entry name" value="PH"/>
    <property type="match status" value="1"/>
</dbReference>
<dbReference type="InterPro" id="IPR037370">
    <property type="entry name" value="Pleckstrin"/>
</dbReference>
<dbReference type="InParanoid" id="A2F3V7"/>
<dbReference type="PANTHER" id="PTHR12092:SF16">
    <property type="entry name" value="PH DOMAIN-CONTAINING PROTEIN"/>
    <property type="match status" value="1"/>
</dbReference>
<dbReference type="SUPFAM" id="SSF50729">
    <property type="entry name" value="PH domain-like"/>
    <property type="match status" value="1"/>
</dbReference>
<dbReference type="KEGG" id="tva:4758246"/>
<accession>A2F3V7</accession>
<dbReference type="VEuPathDB" id="TrichDB:TVAG_114300"/>
<reference evidence="2" key="2">
    <citation type="journal article" date="2007" name="Science">
        <title>Draft genome sequence of the sexually transmitted pathogen Trichomonas vaginalis.</title>
        <authorList>
            <person name="Carlton J.M."/>
            <person name="Hirt R.P."/>
            <person name="Silva J.C."/>
            <person name="Delcher A.L."/>
            <person name="Schatz M."/>
            <person name="Zhao Q."/>
            <person name="Wortman J.R."/>
            <person name="Bidwell S.L."/>
            <person name="Alsmark U.C.M."/>
            <person name="Besteiro S."/>
            <person name="Sicheritz-Ponten T."/>
            <person name="Noel C.J."/>
            <person name="Dacks J.B."/>
            <person name="Foster P.G."/>
            <person name="Simillion C."/>
            <person name="Van de Peer Y."/>
            <person name="Miranda-Saavedra D."/>
            <person name="Barton G.J."/>
            <person name="Westrop G.D."/>
            <person name="Mueller S."/>
            <person name="Dessi D."/>
            <person name="Fiori P.L."/>
            <person name="Ren Q."/>
            <person name="Paulsen I."/>
            <person name="Zhang H."/>
            <person name="Bastida-Corcuera F.D."/>
            <person name="Simoes-Barbosa A."/>
            <person name="Brown M.T."/>
            <person name="Hayes R.D."/>
            <person name="Mukherjee M."/>
            <person name="Okumura C.Y."/>
            <person name="Schneider R."/>
            <person name="Smith A.J."/>
            <person name="Vanacova S."/>
            <person name="Villalvazo M."/>
            <person name="Haas B.J."/>
            <person name="Pertea M."/>
            <person name="Feldblyum T.V."/>
            <person name="Utterback T.R."/>
            <person name="Shu C.L."/>
            <person name="Osoegawa K."/>
            <person name="de Jong P.J."/>
            <person name="Hrdy I."/>
            <person name="Horvathova L."/>
            <person name="Zubacova Z."/>
            <person name="Dolezal P."/>
            <person name="Malik S.B."/>
            <person name="Logsdon J.M. Jr."/>
            <person name="Henze K."/>
            <person name="Gupta A."/>
            <person name="Wang C.C."/>
            <person name="Dunne R.L."/>
            <person name="Upcroft J.A."/>
            <person name="Upcroft P."/>
            <person name="White O."/>
            <person name="Salzberg S.L."/>
            <person name="Tang P."/>
            <person name="Chiu C.-H."/>
            <person name="Lee Y.-S."/>
            <person name="Embley T.M."/>
            <person name="Coombs G.H."/>
            <person name="Mottram J.C."/>
            <person name="Tachezy J."/>
            <person name="Fraser-Liggett C.M."/>
            <person name="Johnson P.J."/>
        </authorList>
    </citation>
    <scope>NUCLEOTIDE SEQUENCE [LARGE SCALE GENOMIC DNA]</scope>
    <source>
        <strain evidence="2">G3</strain>
    </source>
</reference>